<dbReference type="EMBL" id="BALG01000056">
    <property type="protein sequence ID" value="GAC41966.1"/>
    <property type="molecule type" value="Genomic_DNA"/>
</dbReference>
<dbReference type="AlphaFoldDB" id="M9LNK2"/>
<organism evidence="1 2">
    <name type="scientific">Paenibacillus popilliae ATCC 14706</name>
    <dbReference type="NCBI Taxonomy" id="1212764"/>
    <lineage>
        <taxon>Bacteria</taxon>
        <taxon>Bacillati</taxon>
        <taxon>Bacillota</taxon>
        <taxon>Bacilli</taxon>
        <taxon>Bacillales</taxon>
        <taxon>Paenibacillaceae</taxon>
        <taxon>Paenibacillus</taxon>
    </lineage>
</organism>
<comment type="caution">
    <text evidence="1">The sequence shown here is derived from an EMBL/GenBank/DDBJ whole genome shotgun (WGS) entry which is preliminary data.</text>
</comment>
<keyword evidence="1" id="KW-0456">Lyase</keyword>
<evidence type="ECO:0000313" key="1">
    <source>
        <dbReference type="EMBL" id="GAC41966.1"/>
    </source>
</evidence>
<accession>M9LNK2</accession>
<keyword evidence="2" id="KW-1185">Reference proteome</keyword>
<name>M9LNK2_PAEPP</name>
<gene>
    <name evidence="1" type="ORF">PPOP_1323</name>
</gene>
<sequence>MQLVKNRTTEIFQSISRIVNNDWASICELFFKDKPRLNLIDDTDFIHFIDFLEKKFLEFPYIRNIAVTDWIISTISYNDYKFITTKHEYTIDEVIQSNKLLDIHFVKKNDSYHLFTKNKSSNEIEIYSLPEISYLWIDEFYECSNIQTAKENILSPKVWPLEEVAQLNETIDDLIAMNLLSLERVYQYDGRSIK</sequence>
<proteinExistence type="predicted"/>
<reference evidence="1 2" key="1">
    <citation type="submission" date="2012-10" db="EMBL/GenBank/DDBJ databases">
        <title>Draft Genome Sequence of Paenibacillus popilliae ATCC 14706T.</title>
        <authorList>
            <person name="Iiyama K."/>
            <person name="Mori K."/>
            <person name="Mon H."/>
            <person name="Chieda Y."/>
            <person name="Lee J.M."/>
            <person name="Kusakabe T."/>
            <person name="Tashiro K."/>
            <person name="Asano S."/>
            <person name="Yasunaga-Aoki C."/>
            <person name="Shimizu S."/>
        </authorList>
    </citation>
    <scope>NUCLEOTIDE SEQUENCE [LARGE SCALE GENOMIC DNA]</scope>
    <source>
        <strain evidence="1 2">ATCC 14706</strain>
    </source>
</reference>
<protein>
    <submittedName>
        <fullName evidence="1">Dihydrodipicolinate synthase/N-acetylneuraminate lyase</fullName>
    </submittedName>
</protein>
<dbReference type="GO" id="GO:0016829">
    <property type="term" value="F:lyase activity"/>
    <property type="evidence" value="ECO:0007669"/>
    <property type="project" value="UniProtKB-KW"/>
</dbReference>
<evidence type="ECO:0000313" key="2">
    <source>
        <dbReference type="Proteomes" id="UP000029453"/>
    </source>
</evidence>
<dbReference type="Proteomes" id="UP000029453">
    <property type="component" value="Unassembled WGS sequence"/>
</dbReference>